<dbReference type="InterPro" id="IPR028202">
    <property type="entry name" value="Reductase_C"/>
</dbReference>
<evidence type="ECO:0000259" key="5">
    <source>
        <dbReference type="Pfam" id="PF07992"/>
    </source>
</evidence>
<proteinExistence type="predicted"/>
<dbReference type="GO" id="GO:0005737">
    <property type="term" value="C:cytoplasm"/>
    <property type="evidence" value="ECO:0007669"/>
    <property type="project" value="TreeGrafter"/>
</dbReference>
<organism evidence="7 8">
    <name type="scientific">Sphaerisporangium krabiense</name>
    <dbReference type="NCBI Taxonomy" id="763782"/>
    <lineage>
        <taxon>Bacteria</taxon>
        <taxon>Bacillati</taxon>
        <taxon>Actinomycetota</taxon>
        <taxon>Actinomycetes</taxon>
        <taxon>Streptosporangiales</taxon>
        <taxon>Streptosporangiaceae</taxon>
        <taxon>Sphaerisporangium</taxon>
    </lineage>
</organism>
<dbReference type="InterPro" id="IPR023753">
    <property type="entry name" value="FAD/NAD-binding_dom"/>
</dbReference>
<keyword evidence="3" id="KW-0274">FAD</keyword>
<comment type="caution">
    <text evidence="7">The sequence shown here is derived from an EMBL/GenBank/DDBJ whole genome shotgun (WGS) entry which is preliminary data.</text>
</comment>
<evidence type="ECO:0000256" key="1">
    <source>
        <dbReference type="ARBA" id="ARBA00001974"/>
    </source>
</evidence>
<dbReference type="SUPFAM" id="SSF51905">
    <property type="entry name" value="FAD/NAD(P)-binding domain"/>
    <property type="match status" value="2"/>
</dbReference>
<evidence type="ECO:0000256" key="3">
    <source>
        <dbReference type="ARBA" id="ARBA00022827"/>
    </source>
</evidence>
<dbReference type="Pfam" id="PF07992">
    <property type="entry name" value="Pyr_redox_2"/>
    <property type="match status" value="1"/>
</dbReference>
<protein>
    <submittedName>
        <fullName evidence="7">NADPH-dependent 2,4-dienoyl-CoA reductase/sulfur reductase-like enzyme</fullName>
    </submittedName>
</protein>
<gene>
    <name evidence="7" type="ORF">BJ981_003642</name>
</gene>
<dbReference type="Gene3D" id="3.30.390.30">
    <property type="match status" value="1"/>
</dbReference>
<comment type="cofactor">
    <cofactor evidence="1">
        <name>FAD</name>
        <dbReference type="ChEBI" id="CHEBI:57692"/>
    </cofactor>
</comment>
<dbReference type="PANTHER" id="PTHR43557:SF2">
    <property type="entry name" value="RIESKE DOMAIN-CONTAINING PROTEIN-RELATED"/>
    <property type="match status" value="1"/>
</dbReference>
<keyword evidence="2" id="KW-0285">Flavoprotein</keyword>
<evidence type="ECO:0000259" key="6">
    <source>
        <dbReference type="Pfam" id="PF14759"/>
    </source>
</evidence>
<dbReference type="InterPro" id="IPR016156">
    <property type="entry name" value="FAD/NAD-linked_Rdtase_dimer_sf"/>
</dbReference>
<keyword evidence="4" id="KW-0560">Oxidoreductase</keyword>
<dbReference type="AlphaFoldDB" id="A0A7W8Z6F0"/>
<dbReference type="PRINTS" id="PR00368">
    <property type="entry name" value="FADPNR"/>
</dbReference>
<feature type="domain" description="Reductase C-terminal" evidence="6">
    <location>
        <begin position="312"/>
        <end position="377"/>
    </location>
</feature>
<dbReference type="Gene3D" id="3.50.50.60">
    <property type="entry name" value="FAD/NAD(P)-binding domain"/>
    <property type="match status" value="2"/>
</dbReference>
<dbReference type="PRINTS" id="PR00469">
    <property type="entry name" value="PNDRDTASEII"/>
</dbReference>
<dbReference type="EMBL" id="JACHBR010000001">
    <property type="protein sequence ID" value="MBB5627943.1"/>
    <property type="molecule type" value="Genomic_DNA"/>
</dbReference>
<dbReference type="PANTHER" id="PTHR43557">
    <property type="entry name" value="APOPTOSIS-INDUCING FACTOR 1"/>
    <property type="match status" value="1"/>
</dbReference>
<evidence type="ECO:0000313" key="7">
    <source>
        <dbReference type="EMBL" id="MBB5627943.1"/>
    </source>
</evidence>
<accession>A0A7W8Z6F0</accession>
<dbReference type="InterPro" id="IPR036188">
    <property type="entry name" value="FAD/NAD-bd_sf"/>
</dbReference>
<dbReference type="Pfam" id="PF14759">
    <property type="entry name" value="Reductase_C"/>
    <property type="match status" value="1"/>
</dbReference>
<sequence>MMRDVVIVGGSIAAVTAADALRQQGHDGPITIVSDERHAPYVRPPLSKGMLKGTESVDSVFMAPLRADLDFRPKTRARGLDLGRRRVLLEGGEELPYDGLVVASGARARRLGPPEAGELVVRDLDDALRLRESLTTARSVVIVGGGFLGMEIASTARGLGLDVTVVDRDPPLVRQFGAFLAGHMTRAALAAGVRLVHAPDGVRLAGTPATAVLTGDGAPLEADVIVTAAGDLPNVEWLAGSGLGGPGGLLVDERCRVAPGVVAAGDVVTRVSDHTDLPRRSPHWGSAIDQARAAALALLKGDEAPEYRPSPYYWTEQWGLDIKICGRILPGCETHVVTGSMEEGSALLQWTRDGATVAAATVNHRMPVVKLRKLAAAPVPERTTG</sequence>
<dbReference type="InterPro" id="IPR050446">
    <property type="entry name" value="FAD-oxidoreductase/Apoptosis"/>
</dbReference>
<feature type="domain" description="FAD/NAD(P)-binding" evidence="5">
    <location>
        <begin position="4"/>
        <end position="290"/>
    </location>
</feature>
<dbReference type="Proteomes" id="UP000588112">
    <property type="component" value="Unassembled WGS sequence"/>
</dbReference>
<keyword evidence="8" id="KW-1185">Reference proteome</keyword>
<evidence type="ECO:0000313" key="8">
    <source>
        <dbReference type="Proteomes" id="UP000588112"/>
    </source>
</evidence>
<dbReference type="SUPFAM" id="SSF55424">
    <property type="entry name" value="FAD/NAD-linked reductases, dimerisation (C-terminal) domain"/>
    <property type="match status" value="1"/>
</dbReference>
<reference evidence="7 8" key="1">
    <citation type="submission" date="2020-08" db="EMBL/GenBank/DDBJ databases">
        <title>Sequencing the genomes of 1000 actinobacteria strains.</title>
        <authorList>
            <person name="Klenk H.-P."/>
        </authorList>
    </citation>
    <scope>NUCLEOTIDE SEQUENCE [LARGE SCALE GENOMIC DNA]</scope>
    <source>
        <strain evidence="7 8">DSM 45790</strain>
    </source>
</reference>
<dbReference type="GO" id="GO:0016651">
    <property type="term" value="F:oxidoreductase activity, acting on NAD(P)H"/>
    <property type="evidence" value="ECO:0007669"/>
    <property type="project" value="TreeGrafter"/>
</dbReference>
<evidence type="ECO:0000256" key="2">
    <source>
        <dbReference type="ARBA" id="ARBA00022630"/>
    </source>
</evidence>
<evidence type="ECO:0000256" key="4">
    <source>
        <dbReference type="ARBA" id="ARBA00023002"/>
    </source>
</evidence>
<name>A0A7W8Z6F0_9ACTN</name>